<dbReference type="AlphaFoldDB" id="A0A0M5IYI2"/>
<dbReference type="InterPro" id="IPR000210">
    <property type="entry name" value="BTB/POZ_dom"/>
</dbReference>
<dbReference type="PROSITE" id="PS50097">
    <property type="entry name" value="BTB"/>
    <property type="match status" value="1"/>
</dbReference>
<dbReference type="EMBL" id="CP012523">
    <property type="protein sequence ID" value="ALC39436.1"/>
    <property type="molecule type" value="Genomic_DNA"/>
</dbReference>
<feature type="domain" description="BTB" evidence="1">
    <location>
        <begin position="217"/>
        <end position="285"/>
    </location>
</feature>
<gene>
    <name evidence="2" type="ORF">Dbus_chr2Lg1521</name>
</gene>
<sequence length="394" mass="45316">LRAFVFYGCTKIDSETGFECCVDNDYDDASYLSENLKYEDLEKPNETVQKISSTTDIRNKVYQTNYTWTIKNAKVLWKFDKYNGLKSEKFSADGGVANSYLKFHKADPDVFLEFHSSIETNYDSIINCILNIPALEYGKEFLISSIKYPFYLGSLSEINNKIEKIYIDKIIIYFELSIQQINGIENSADAKFKPRIEKNNGKLLKELGDLLHDSKFTDVIIISADKKELRAHKLILAARSEVFKAMFSHELEENKLNEVSISDFDAEVIHEMLKYMYTEKLTKLNDLNADLLAIANKYELQELEQMCVDSLLEHLSIETAAEAFQLGDLYNWQILKDKAMIIFEQCTTNWLRKNAFQEPQVLKNIFEIIMSLPKANVAEESNGTAEATTHCNSI</sequence>
<dbReference type="OrthoDB" id="6359816at2759"/>
<protein>
    <submittedName>
        <fullName evidence="2">Maker480</fullName>
    </submittedName>
</protein>
<feature type="non-terminal residue" evidence="2">
    <location>
        <position position="1"/>
    </location>
</feature>
<dbReference type="SUPFAM" id="SSF54695">
    <property type="entry name" value="POZ domain"/>
    <property type="match status" value="1"/>
</dbReference>
<evidence type="ECO:0000313" key="3">
    <source>
        <dbReference type="Proteomes" id="UP000494163"/>
    </source>
</evidence>
<dbReference type="InterPro" id="IPR011333">
    <property type="entry name" value="SKP1/BTB/POZ_sf"/>
</dbReference>
<evidence type="ECO:0000259" key="1">
    <source>
        <dbReference type="PROSITE" id="PS50097"/>
    </source>
</evidence>
<proteinExistence type="predicted"/>
<dbReference type="SMART" id="SM00225">
    <property type="entry name" value="BTB"/>
    <property type="match status" value="1"/>
</dbReference>
<reference evidence="2 3" key="1">
    <citation type="submission" date="2015-08" db="EMBL/GenBank/DDBJ databases">
        <title>Ancestral chromatin configuration constrains chromatin evolution on differentiating sex chromosomes in Drosophila.</title>
        <authorList>
            <person name="Zhou Q."/>
            <person name="Bachtrog D."/>
        </authorList>
    </citation>
    <scope>NUCLEOTIDE SEQUENCE [LARGE SCALE GENOMIC DNA]</scope>
    <source>
        <tissue evidence="2">Whole larvae</tissue>
    </source>
</reference>
<keyword evidence="3" id="KW-1185">Reference proteome</keyword>
<dbReference type="FunFam" id="3.30.710.10:FF:000159">
    <property type="entry name" value="Speckle-type POZ protein B"/>
    <property type="match status" value="1"/>
</dbReference>
<dbReference type="SMR" id="A0A0M5IYI2"/>
<dbReference type="STRING" id="30019.A0A0M5IYI2"/>
<accession>A0A0M5IYI2</accession>
<dbReference type="PANTHER" id="PTHR24413">
    <property type="entry name" value="SPECKLE-TYPE POZ PROTEIN"/>
    <property type="match status" value="1"/>
</dbReference>
<evidence type="ECO:0000313" key="2">
    <source>
        <dbReference type="EMBL" id="ALC39436.1"/>
    </source>
</evidence>
<organism evidence="2 3">
    <name type="scientific">Drosophila busckii</name>
    <name type="common">Fruit fly</name>
    <dbReference type="NCBI Taxonomy" id="30019"/>
    <lineage>
        <taxon>Eukaryota</taxon>
        <taxon>Metazoa</taxon>
        <taxon>Ecdysozoa</taxon>
        <taxon>Arthropoda</taxon>
        <taxon>Hexapoda</taxon>
        <taxon>Insecta</taxon>
        <taxon>Pterygota</taxon>
        <taxon>Neoptera</taxon>
        <taxon>Endopterygota</taxon>
        <taxon>Diptera</taxon>
        <taxon>Brachycera</taxon>
        <taxon>Muscomorpha</taxon>
        <taxon>Ephydroidea</taxon>
        <taxon>Drosophilidae</taxon>
        <taxon>Drosophila</taxon>
    </lineage>
</organism>
<dbReference type="Gene3D" id="3.30.710.10">
    <property type="entry name" value="Potassium Channel Kv1.1, Chain A"/>
    <property type="match status" value="1"/>
</dbReference>
<name>A0A0M5IYI2_DROBS</name>
<dbReference type="Pfam" id="PF00651">
    <property type="entry name" value="BTB"/>
    <property type="match status" value="1"/>
</dbReference>
<dbReference type="Proteomes" id="UP000494163">
    <property type="component" value="Chromosome 2L"/>
</dbReference>